<evidence type="ECO:0000256" key="3">
    <source>
        <dbReference type="PROSITE-ProRule" id="PRU10141"/>
    </source>
</evidence>
<keyword evidence="1 3" id="KW-0547">Nucleotide-binding</keyword>
<keyword evidence="5" id="KW-0472">Membrane</keyword>
<evidence type="ECO:0000313" key="8">
    <source>
        <dbReference type="Proteomes" id="UP000794436"/>
    </source>
</evidence>
<dbReference type="AlphaFoldDB" id="A0A8K1C4G5"/>
<dbReference type="PROSITE" id="PS00107">
    <property type="entry name" value="PROTEIN_KINASE_ATP"/>
    <property type="match status" value="1"/>
</dbReference>
<dbReference type="PROSITE" id="PS00108">
    <property type="entry name" value="PROTEIN_KINASE_ST"/>
    <property type="match status" value="1"/>
</dbReference>
<dbReference type="InterPro" id="IPR036390">
    <property type="entry name" value="WH_DNA-bd_sf"/>
</dbReference>
<evidence type="ECO:0000256" key="1">
    <source>
        <dbReference type="ARBA" id="ARBA00022741"/>
    </source>
</evidence>
<feature type="transmembrane region" description="Helical" evidence="5">
    <location>
        <begin position="197"/>
        <end position="214"/>
    </location>
</feature>
<feature type="transmembrane region" description="Helical" evidence="5">
    <location>
        <begin position="139"/>
        <end position="160"/>
    </location>
</feature>
<keyword evidence="8" id="KW-1185">Reference proteome</keyword>
<feature type="domain" description="Protein kinase" evidence="6">
    <location>
        <begin position="301"/>
        <end position="623"/>
    </location>
</feature>
<dbReference type="CDD" id="cd04371">
    <property type="entry name" value="DEP"/>
    <property type="match status" value="1"/>
</dbReference>
<evidence type="ECO:0000259" key="6">
    <source>
        <dbReference type="PROSITE" id="PS50011"/>
    </source>
</evidence>
<dbReference type="InterPro" id="IPR017441">
    <property type="entry name" value="Protein_kinase_ATP_BS"/>
</dbReference>
<dbReference type="Gene3D" id="3.30.200.20">
    <property type="entry name" value="Phosphorylase Kinase, domain 1"/>
    <property type="match status" value="1"/>
</dbReference>
<feature type="binding site" evidence="3">
    <location>
        <position position="329"/>
    </location>
    <ligand>
        <name>ATP</name>
        <dbReference type="ChEBI" id="CHEBI:30616"/>
    </ligand>
</feature>
<dbReference type="EMBL" id="SPLM01000146">
    <property type="protein sequence ID" value="TMW56225.1"/>
    <property type="molecule type" value="Genomic_DNA"/>
</dbReference>
<feature type="transmembrane region" description="Helical" evidence="5">
    <location>
        <begin position="110"/>
        <end position="127"/>
    </location>
</feature>
<dbReference type="Gene3D" id="1.10.10.10">
    <property type="entry name" value="Winged helix-like DNA-binding domain superfamily/Winged helix DNA-binding domain"/>
    <property type="match status" value="1"/>
</dbReference>
<dbReference type="InterPro" id="IPR000719">
    <property type="entry name" value="Prot_kinase_dom"/>
</dbReference>
<dbReference type="SUPFAM" id="SSF46785">
    <property type="entry name" value="Winged helix' DNA-binding domain"/>
    <property type="match status" value="1"/>
</dbReference>
<dbReference type="GO" id="GO:0005524">
    <property type="term" value="F:ATP binding"/>
    <property type="evidence" value="ECO:0007669"/>
    <property type="project" value="UniProtKB-UniRule"/>
</dbReference>
<evidence type="ECO:0000256" key="4">
    <source>
        <dbReference type="SAM" id="MobiDB-lite"/>
    </source>
</evidence>
<feature type="compositionally biased region" description="Basic residues" evidence="4">
    <location>
        <begin position="770"/>
        <end position="783"/>
    </location>
</feature>
<accession>A0A8K1C4G5</accession>
<comment type="caution">
    <text evidence="7">The sequence shown here is derived from an EMBL/GenBank/DDBJ whole genome shotgun (WGS) entry which is preliminary data.</text>
</comment>
<dbReference type="OrthoDB" id="10261027at2759"/>
<dbReference type="PANTHER" id="PTHR44329:SF289">
    <property type="entry name" value="SERINE_THREONINE-PROTEIN KINASE VIK"/>
    <property type="match status" value="1"/>
</dbReference>
<dbReference type="PANTHER" id="PTHR44329">
    <property type="entry name" value="SERINE/THREONINE-PROTEIN KINASE TNNI3K-RELATED"/>
    <property type="match status" value="1"/>
</dbReference>
<organism evidence="7 8">
    <name type="scientific">Pythium oligandrum</name>
    <name type="common">Mycoparasitic fungus</name>
    <dbReference type="NCBI Taxonomy" id="41045"/>
    <lineage>
        <taxon>Eukaryota</taxon>
        <taxon>Sar</taxon>
        <taxon>Stramenopiles</taxon>
        <taxon>Oomycota</taxon>
        <taxon>Peronosporomycetes</taxon>
        <taxon>Pythiales</taxon>
        <taxon>Pythiaceae</taxon>
        <taxon>Pythium</taxon>
    </lineage>
</organism>
<dbReference type="InterPro" id="IPR051681">
    <property type="entry name" value="Ser/Thr_Kinases-Pseudokinases"/>
</dbReference>
<dbReference type="InterPro" id="IPR036388">
    <property type="entry name" value="WH-like_DNA-bd_sf"/>
</dbReference>
<feature type="region of interest" description="Disordered" evidence="4">
    <location>
        <begin position="459"/>
        <end position="485"/>
    </location>
</feature>
<protein>
    <recommendedName>
        <fullName evidence="6">Protein kinase domain-containing protein</fullName>
    </recommendedName>
</protein>
<dbReference type="SMART" id="SM00220">
    <property type="entry name" value="S_TKc"/>
    <property type="match status" value="1"/>
</dbReference>
<dbReference type="GO" id="GO:0004674">
    <property type="term" value="F:protein serine/threonine kinase activity"/>
    <property type="evidence" value="ECO:0007669"/>
    <property type="project" value="TreeGrafter"/>
</dbReference>
<evidence type="ECO:0000256" key="5">
    <source>
        <dbReference type="SAM" id="Phobius"/>
    </source>
</evidence>
<evidence type="ECO:0000313" key="7">
    <source>
        <dbReference type="EMBL" id="TMW56225.1"/>
    </source>
</evidence>
<dbReference type="InterPro" id="IPR011009">
    <property type="entry name" value="Kinase-like_dom_sf"/>
</dbReference>
<dbReference type="Proteomes" id="UP000794436">
    <property type="component" value="Unassembled WGS sequence"/>
</dbReference>
<keyword evidence="2 3" id="KW-0067">ATP-binding</keyword>
<proteinExistence type="predicted"/>
<feature type="transmembrane region" description="Helical" evidence="5">
    <location>
        <begin position="166"/>
        <end position="185"/>
    </location>
</feature>
<dbReference type="PROSITE" id="PS50011">
    <property type="entry name" value="PROTEIN_KINASE_DOM"/>
    <property type="match status" value="1"/>
</dbReference>
<name>A0A8K1C4G5_PYTOL</name>
<feature type="region of interest" description="Disordered" evidence="4">
    <location>
        <begin position="728"/>
        <end position="783"/>
    </location>
</feature>
<dbReference type="SUPFAM" id="SSF56112">
    <property type="entry name" value="Protein kinase-like (PK-like)"/>
    <property type="match status" value="1"/>
</dbReference>
<gene>
    <name evidence="7" type="ORF">Poli38472_008873</name>
</gene>
<dbReference type="GO" id="GO:0035556">
    <property type="term" value="P:intracellular signal transduction"/>
    <property type="evidence" value="ECO:0007669"/>
    <property type="project" value="InterPro"/>
</dbReference>
<dbReference type="InterPro" id="IPR008271">
    <property type="entry name" value="Ser/Thr_kinase_AS"/>
</dbReference>
<keyword evidence="5" id="KW-0812">Transmembrane</keyword>
<dbReference type="Pfam" id="PF00069">
    <property type="entry name" value="Pkinase"/>
    <property type="match status" value="2"/>
</dbReference>
<evidence type="ECO:0000256" key="2">
    <source>
        <dbReference type="ARBA" id="ARBA00022840"/>
    </source>
</evidence>
<keyword evidence="5" id="KW-1133">Transmembrane helix</keyword>
<feature type="transmembrane region" description="Helical" evidence="5">
    <location>
        <begin position="75"/>
        <end position="98"/>
    </location>
</feature>
<reference evidence="7" key="1">
    <citation type="submission" date="2019-03" db="EMBL/GenBank/DDBJ databases">
        <title>Long read genome sequence of the mycoparasitic Pythium oligandrum ATCC 38472 isolated from sugarbeet rhizosphere.</title>
        <authorList>
            <person name="Gaulin E."/>
        </authorList>
    </citation>
    <scope>NUCLEOTIDE SEQUENCE</scope>
    <source>
        <strain evidence="7">ATCC 38472_TT</strain>
    </source>
</reference>
<dbReference type="SMART" id="SM00049">
    <property type="entry name" value="DEP"/>
    <property type="match status" value="1"/>
</dbReference>
<feature type="transmembrane region" description="Helical" evidence="5">
    <location>
        <begin position="27"/>
        <end position="49"/>
    </location>
</feature>
<dbReference type="InterPro" id="IPR000591">
    <property type="entry name" value="DEP_dom"/>
</dbReference>
<sequence>MKHTSSPSPKDSQAAALAVLKRDFRTLQIILVTGYSIMCFLSLVLIAYLRWHRREAHKGTEQAARKVILPAFEPLLVVLAFVTGSFVVFVSVALGIDLYVYSVPRITTEVFYSGRQFVFLSIIVFMLQQSVSGPALRRSVVITFLLSTYTLPITWCMIQYGDPNHFYAVITVARVFMLLFYSYVFIWPPCRASKRTIREYCVYACIYYGFLFAYNDYFRQNKLDTGFYITYTDILWGSLCPLVIWRVLRADTEHWRGMGQRAVALQMVFRQKKNLPERVSSKGLHVLIEMHRKYVIDFAYLELKQRIGIGASAVVFNGILRSKIPVAVKVYTPSDFTDETVAAFSQEAALCGALHHPNIVKFHGMCVSPPTICLVSELCQGSLEDITCVMARRAHTPNREQLLINIMYMLDAARAVAYIHSFTPAFLHRDIKPANFLVDVDNTVKLTDFGESRSLPRSNIARNRQPKGLRRGVSGGSEAFSTTGEVRAVHQDSVSTGSVASLRQARSYERLDPNATRLTIKGTVDYMAPEIINGKGGQAAYGEAADVYALAITMWDILYPMNEKYPDAHGNQWQIFQSVTAGERPQFGLDVHPNIRKMIENMWHPDPRMRLSAHSVVDILESIQEEVAIRLASRLAPSLEQHKQRTKYNHAPGTSFMGEFAVDVMEIDFFVDNPGEGVRMGNALMDAGVLHHIKHSLPFECSNELYYLDEINATVNRPLGGSTEFTQSGSEIYTIGPGSPVTRSDRGSLPRSSLCACRKHSRRQDLPKQSRMRRLQRQRARSRPYARENLLGSSLALQARLLGSDIYQDNADLSCCNEWDEVWGTEDDRRILPTPTPTEGRLRDTIEIGIRC</sequence>
<dbReference type="Gene3D" id="1.10.510.10">
    <property type="entry name" value="Transferase(Phosphotransferase) domain 1"/>
    <property type="match status" value="1"/>
</dbReference>